<name>A0ABY6BGI6_9GAMM</name>
<reference evidence="5" key="1">
    <citation type="submission" date="2022-09" db="EMBL/GenBank/DDBJ databases">
        <title>Tahibacter sp. nov., isolated from a fresh water.</title>
        <authorList>
            <person name="Baek J.H."/>
            <person name="Lee J.K."/>
            <person name="Kim J.M."/>
            <person name="Jeon C.O."/>
        </authorList>
    </citation>
    <scope>NUCLEOTIDE SEQUENCE</scope>
    <source>
        <strain evidence="5">W38</strain>
    </source>
</reference>
<dbReference type="InterPro" id="IPR018060">
    <property type="entry name" value="HTH_AraC"/>
</dbReference>
<dbReference type="Pfam" id="PF20240">
    <property type="entry name" value="DUF6597"/>
    <property type="match status" value="1"/>
</dbReference>
<dbReference type="Proteomes" id="UP001064632">
    <property type="component" value="Chromosome"/>
</dbReference>
<dbReference type="PROSITE" id="PS01124">
    <property type="entry name" value="HTH_ARAC_FAMILY_2"/>
    <property type="match status" value="1"/>
</dbReference>
<protein>
    <submittedName>
        <fullName evidence="5">AraC family transcriptional regulator</fullName>
    </submittedName>
</protein>
<evidence type="ECO:0000256" key="1">
    <source>
        <dbReference type="ARBA" id="ARBA00023015"/>
    </source>
</evidence>
<dbReference type="InterPro" id="IPR046532">
    <property type="entry name" value="DUF6597"/>
</dbReference>
<keyword evidence="2" id="KW-0238">DNA-binding</keyword>
<sequence>MRRPHPALRQHVTQFWYGEGRVAYQRDRILPRTQSYLLVNLGPPQFLVLPGPPEIRIVFDDFWFSGLYEGPIDTEAPEGSALLGVAFSATGAASLLPWSQAALANRTEPLEAIIGVSARQLRERLLHTPDTTARFDLVENWLLDVGMTGRSVHPLVHWAMQRIAEAGGNLRTQELAQQSGYSRKHLTGVISREVGLPPKALMRLQRFGATLQALGRGHPDTWADLANRCGYFDQSHFINEFQQYAGTTPAEFLRLSQPDPGSVVVR</sequence>
<accession>A0ABY6BGI6</accession>
<dbReference type="Gene3D" id="1.10.10.60">
    <property type="entry name" value="Homeodomain-like"/>
    <property type="match status" value="1"/>
</dbReference>
<evidence type="ECO:0000259" key="4">
    <source>
        <dbReference type="PROSITE" id="PS01124"/>
    </source>
</evidence>
<dbReference type="Pfam" id="PF12833">
    <property type="entry name" value="HTH_18"/>
    <property type="match status" value="1"/>
</dbReference>
<evidence type="ECO:0000256" key="3">
    <source>
        <dbReference type="ARBA" id="ARBA00023163"/>
    </source>
</evidence>
<dbReference type="SUPFAM" id="SSF46689">
    <property type="entry name" value="Homeodomain-like"/>
    <property type="match status" value="1"/>
</dbReference>
<gene>
    <name evidence="5" type="ORF">N4264_05670</name>
</gene>
<dbReference type="PANTHER" id="PTHR46796:SF15">
    <property type="entry name" value="BLL1074 PROTEIN"/>
    <property type="match status" value="1"/>
</dbReference>
<evidence type="ECO:0000313" key="6">
    <source>
        <dbReference type="Proteomes" id="UP001064632"/>
    </source>
</evidence>
<feature type="domain" description="HTH araC/xylS-type" evidence="4">
    <location>
        <begin position="153"/>
        <end position="255"/>
    </location>
</feature>
<evidence type="ECO:0000313" key="5">
    <source>
        <dbReference type="EMBL" id="UXI69139.1"/>
    </source>
</evidence>
<evidence type="ECO:0000256" key="2">
    <source>
        <dbReference type="ARBA" id="ARBA00023125"/>
    </source>
</evidence>
<proteinExistence type="predicted"/>
<organism evidence="5 6">
    <name type="scientific">Tahibacter amnicola</name>
    <dbReference type="NCBI Taxonomy" id="2976241"/>
    <lineage>
        <taxon>Bacteria</taxon>
        <taxon>Pseudomonadati</taxon>
        <taxon>Pseudomonadota</taxon>
        <taxon>Gammaproteobacteria</taxon>
        <taxon>Lysobacterales</taxon>
        <taxon>Rhodanobacteraceae</taxon>
        <taxon>Tahibacter</taxon>
    </lineage>
</organism>
<keyword evidence="6" id="KW-1185">Reference proteome</keyword>
<dbReference type="PANTHER" id="PTHR46796">
    <property type="entry name" value="HTH-TYPE TRANSCRIPTIONAL ACTIVATOR RHAS-RELATED"/>
    <property type="match status" value="1"/>
</dbReference>
<dbReference type="InterPro" id="IPR050204">
    <property type="entry name" value="AraC_XylS_family_regulators"/>
</dbReference>
<dbReference type="RefSeq" id="WP_261696097.1">
    <property type="nucleotide sequence ID" value="NZ_CP104694.1"/>
</dbReference>
<dbReference type="InterPro" id="IPR009057">
    <property type="entry name" value="Homeodomain-like_sf"/>
</dbReference>
<dbReference type="SMART" id="SM00342">
    <property type="entry name" value="HTH_ARAC"/>
    <property type="match status" value="1"/>
</dbReference>
<dbReference type="EMBL" id="CP104694">
    <property type="protein sequence ID" value="UXI69139.1"/>
    <property type="molecule type" value="Genomic_DNA"/>
</dbReference>
<keyword evidence="1" id="KW-0805">Transcription regulation</keyword>
<keyword evidence="3" id="KW-0804">Transcription</keyword>